<accession>A0A8C9XTA9</accession>
<organism evidence="1 2">
    <name type="scientific">Sander lucioperca</name>
    <name type="common">Pike-perch</name>
    <name type="synonym">Perca lucioperca</name>
    <dbReference type="NCBI Taxonomy" id="283035"/>
    <lineage>
        <taxon>Eukaryota</taxon>
        <taxon>Metazoa</taxon>
        <taxon>Chordata</taxon>
        <taxon>Craniata</taxon>
        <taxon>Vertebrata</taxon>
        <taxon>Euteleostomi</taxon>
        <taxon>Actinopterygii</taxon>
        <taxon>Neopterygii</taxon>
        <taxon>Teleostei</taxon>
        <taxon>Neoteleostei</taxon>
        <taxon>Acanthomorphata</taxon>
        <taxon>Eupercaria</taxon>
        <taxon>Perciformes</taxon>
        <taxon>Percoidei</taxon>
        <taxon>Percidae</taxon>
        <taxon>Luciopercinae</taxon>
        <taxon>Sander</taxon>
    </lineage>
</organism>
<keyword evidence="2" id="KW-1185">Reference proteome</keyword>
<dbReference type="Proteomes" id="UP000694568">
    <property type="component" value="Unplaced"/>
</dbReference>
<protein>
    <submittedName>
        <fullName evidence="1">Uncharacterized protein</fullName>
    </submittedName>
</protein>
<reference evidence="1" key="1">
    <citation type="submission" date="2025-08" db="UniProtKB">
        <authorList>
            <consortium name="Ensembl"/>
        </authorList>
    </citation>
    <scope>IDENTIFICATION</scope>
</reference>
<sequence>MVIYCCVVGCANRQGKANIYFYRLSFDGERRQLLKALRSAPVYGDTPFTT</sequence>
<evidence type="ECO:0000313" key="2">
    <source>
        <dbReference type="Proteomes" id="UP000694568"/>
    </source>
</evidence>
<evidence type="ECO:0000313" key="1">
    <source>
        <dbReference type="Ensembl" id="ENSSLUP00000013802.1"/>
    </source>
</evidence>
<reference evidence="1" key="2">
    <citation type="submission" date="2025-09" db="UniProtKB">
        <authorList>
            <consortium name="Ensembl"/>
        </authorList>
    </citation>
    <scope>IDENTIFICATION</scope>
</reference>
<name>A0A8C9XTA9_SANLU</name>
<dbReference type="Ensembl" id="ENSSLUT00000014260.1">
    <property type="protein sequence ID" value="ENSSLUP00000013802.1"/>
    <property type="gene ID" value="ENSSLUG00000006500.1"/>
</dbReference>
<dbReference type="AlphaFoldDB" id="A0A8C9XTA9"/>
<proteinExistence type="predicted"/>